<evidence type="ECO:0000313" key="8">
    <source>
        <dbReference type="Proteomes" id="UP000749646"/>
    </source>
</evidence>
<keyword evidence="8" id="KW-1185">Reference proteome</keyword>
<comment type="caution">
    <text evidence="7">The sequence shown here is derived from an EMBL/GenBank/DDBJ whole genome shotgun (WGS) entry which is preliminary data.</text>
</comment>
<proteinExistence type="inferred from homology"/>
<dbReference type="Gene3D" id="3.30.870.10">
    <property type="entry name" value="Endonuclease Chain A"/>
    <property type="match status" value="1"/>
</dbReference>
<name>A0A9P6IMB1_9FUNG</name>
<dbReference type="Pfam" id="PF13091">
    <property type="entry name" value="PLDc_2"/>
    <property type="match status" value="1"/>
</dbReference>
<keyword evidence="2" id="KW-0442">Lipid degradation</keyword>
<dbReference type="Proteomes" id="UP000749646">
    <property type="component" value="Unassembled WGS sequence"/>
</dbReference>
<dbReference type="PANTHER" id="PTHR43856:SF1">
    <property type="entry name" value="MITOCHONDRIAL CARDIOLIPIN HYDROLASE"/>
    <property type="match status" value="1"/>
</dbReference>
<evidence type="ECO:0000259" key="6">
    <source>
        <dbReference type="PROSITE" id="PS50035"/>
    </source>
</evidence>
<evidence type="ECO:0000256" key="3">
    <source>
        <dbReference type="ARBA" id="ARBA00023098"/>
    </source>
</evidence>
<evidence type="ECO:0000256" key="1">
    <source>
        <dbReference type="ARBA" id="ARBA00022801"/>
    </source>
</evidence>
<dbReference type="EMBL" id="JAAAHW010009583">
    <property type="protein sequence ID" value="KAF9938723.1"/>
    <property type="molecule type" value="Genomic_DNA"/>
</dbReference>
<feature type="domain" description="PLD phosphodiesterase" evidence="6">
    <location>
        <begin position="170"/>
        <end position="197"/>
    </location>
</feature>
<dbReference type="CDD" id="cd09171">
    <property type="entry name" value="PLDc_vPLD6_like"/>
    <property type="match status" value="1"/>
</dbReference>
<sequence>MSYSTVVKETITETSTGVGTTRERLVSVYESHCKHHGSAPSLEKLFDTAREAASSDHDKDVISWLESVITSESVQKHKEKEGGGVFVTPAFFPSEENFHQLLRTLDGAQETLDICVFTITDDEIAAAVIRAHERGVRIRIITDDDKADDQGSDAKRLAKRNNIPTRVDGSPSHMHHKFAIIDDRLVVNGSYNWTKGARFENRENLTLTNSGKAVAAFKAEFEKLWEEFEQYKL</sequence>
<dbReference type="AlphaFoldDB" id="A0A9P6IMB1"/>
<evidence type="ECO:0000256" key="4">
    <source>
        <dbReference type="ARBA" id="ARBA00038012"/>
    </source>
</evidence>
<dbReference type="PROSITE" id="PS50035">
    <property type="entry name" value="PLD"/>
    <property type="match status" value="1"/>
</dbReference>
<dbReference type="InterPro" id="IPR025202">
    <property type="entry name" value="PLD-like_dom"/>
</dbReference>
<dbReference type="SMART" id="SM00155">
    <property type="entry name" value="PLDc"/>
    <property type="match status" value="1"/>
</dbReference>
<dbReference type="OrthoDB" id="5205528at2759"/>
<accession>A0A9P6IMB1</accession>
<dbReference type="GO" id="GO:0016891">
    <property type="term" value="F:RNA endonuclease activity producing 5'-phosphomonoesters, hydrolytic mechanism"/>
    <property type="evidence" value="ECO:0007669"/>
    <property type="project" value="TreeGrafter"/>
</dbReference>
<dbReference type="InterPro" id="IPR051406">
    <property type="entry name" value="PLD_domain"/>
</dbReference>
<dbReference type="InterPro" id="IPR001736">
    <property type="entry name" value="PLipase_D/transphosphatidylase"/>
</dbReference>
<evidence type="ECO:0000313" key="7">
    <source>
        <dbReference type="EMBL" id="KAF9938723.1"/>
    </source>
</evidence>
<reference evidence="7" key="1">
    <citation type="journal article" date="2020" name="Fungal Divers.">
        <title>Resolving the Mortierellaceae phylogeny through synthesis of multi-gene phylogenetics and phylogenomics.</title>
        <authorList>
            <person name="Vandepol N."/>
            <person name="Liber J."/>
            <person name="Desiro A."/>
            <person name="Na H."/>
            <person name="Kennedy M."/>
            <person name="Barry K."/>
            <person name="Grigoriev I.V."/>
            <person name="Miller A.N."/>
            <person name="O'Donnell K."/>
            <person name="Stajich J.E."/>
            <person name="Bonito G."/>
        </authorList>
    </citation>
    <scope>NUCLEOTIDE SEQUENCE</scope>
    <source>
        <strain evidence="7">MES-2147</strain>
    </source>
</reference>
<protein>
    <recommendedName>
        <fullName evidence="5">Mitochondrial cardiolipin hydrolase</fullName>
    </recommendedName>
</protein>
<dbReference type="GO" id="GO:0016042">
    <property type="term" value="P:lipid catabolic process"/>
    <property type="evidence" value="ECO:0007669"/>
    <property type="project" value="UniProtKB-KW"/>
</dbReference>
<comment type="similarity">
    <text evidence="4">Belongs to the phospholipase D family. MitoPLD/Zucchini subfamily.</text>
</comment>
<evidence type="ECO:0000256" key="5">
    <source>
        <dbReference type="ARBA" id="ARBA00040549"/>
    </source>
</evidence>
<organism evidence="7 8">
    <name type="scientific">Modicella reniformis</name>
    <dbReference type="NCBI Taxonomy" id="1440133"/>
    <lineage>
        <taxon>Eukaryota</taxon>
        <taxon>Fungi</taxon>
        <taxon>Fungi incertae sedis</taxon>
        <taxon>Mucoromycota</taxon>
        <taxon>Mortierellomycotina</taxon>
        <taxon>Mortierellomycetes</taxon>
        <taxon>Mortierellales</taxon>
        <taxon>Mortierellaceae</taxon>
        <taxon>Modicella</taxon>
    </lineage>
</organism>
<keyword evidence="3" id="KW-0443">Lipid metabolism</keyword>
<evidence type="ECO:0000256" key="2">
    <source>
        <dbReference type="ARBA" id="ARBA00022963"/>
    </source>
</evidence>
<dbReference type="PANTHER" id="PTHR43856">
    <property type="entry name" value="CARDIOLIPIN HYDROLASE"/>
    <property type="match status" value="1"/>
</dbReference>
<dbReference type="SUPFAM" id="SSF56024">
    <property type="entry name" value="Phospholipase D/nuclease"/>
    <property type="match status" value="1"/>
</dbReference>
<gene>
    <name evidence="7" type="ORF">BGZ65_012358</name>
</gene>
<keyword evidence="1" id="KW-0378">Hydrolase</keyword>